<accession>A0A507BKD8</accession>
<proteinExistence type="predicted"/>
<evidence type="ECO:0000256" key="1">
    <source>
        <dbReference type="ARBA" id="ARBA00022679"/>
    </source>
</evidence>
<feature type="compositionally biased region" description="Basic and acidic residues" evidence="2">
    <location>
        <begin position="971"/>
        <end position="985"/>
    </location>
</feature>
<evidence type="ECO:0000256" key="2">
    <source>
        <dbReference type="SAM" id="MobiDB-lite"/>
    </source>
</evidence>
<feature type="region of interest" description="Disordered" evidence="2">
    <location>
        <begin position="678"/>
        <end position="796"/>
    </location>
</feature>
<dbReference type="GO" id="GO:0005975">
    <property type="term" value="P:carbohydrate metabolic process"/>
    <property type="evidence" value="ECO:0007669"/>
    <property type="project" value="InterPro"/>
</dbReference>
<keyword evidence="6" id="KW-1185">Reference proteome</keyword>
<organism evidence="5 6">
    <name type="scientific">Thyridium curvatum</name>
    <dbReference type="NCBI Taxonomy" id="1093900"/>
    <lineage>
        <taxon>Eukaryota</taxon>
        <taxon>Fungi</taxon>
        <taxon>Dikarya</taxon>
        <taxon>Ascomycota</taxon>
        <taxon>Pezizomycotina</taxon>
        <taxon>Sordariomycetes</taxon>
        <taxon>Sordariomycetidae</taxon>
        <taxon>Thyridiales</taxon>
        <taxon>Thyridiaceae</taxon>
        <taxon>Thyridium</taxon>
    </lineage>
</organism>
<dbReference type="PANTHER" id="PTHR48050">
    <property type="entry name" value="STEROL 3-BETA-GLUCOSYLTRANSFERASE"/>
    <property type="match status" value="1"/>
</dbReference>
<dbReference type="GO" id="GO:0016906">
    <property type="term" value="F:sterol 3-beta-glucosyltransferase activity"/>
    <property type="evidence" value="ECO:0007669"/>
    <property type="project" value="UniProtKB-ARBA"/>
</dbReference>
<feature type="compositionally biased region" description="Basic and acidic residues" evidence="2">
    <location>
        <begin position="1197"/>
        <end position="1230"/>
    </location>
</feature>
<dbReference type="InterPro" id="IPR003903">
    <property type="entry name" value="UIM_dom"/>
</dbReference>
<dbReference type="PANTHER" id="PTHR48050:SF13">
    <property type="entry name" value="STEROL 3-BETA-GLUCOSYLTRANSFERASE UGT80A2"/>
    <property type="match status" value="1"/>
</dbReference>
<feature type="compositionally biased region" description="Basic and acidic residues" evidence="2">
    <location>
        <begin position="1245"/>
        <end position="1292"/>
    </location>
</feature>
<dbReference type="CDD" id="cd03784">
    <property type="entry name" value="GT1_Gtf-like"/>
    <property type="match status" value="1"/>
</dbReference>
<dbReference type="RefSeq" id="XP_030998871.1">
    <property type="nucleotide sequence ID" value="XM_031137560.1"/>
</dbReference>
<feature type="region of interest" description="Disordered" evidence="2">
    <location>
        <begin position="1"/>
        <end position="42"/>
    </location>
</feature>
<dbReference type="GeneID" id="41970725"/>
<feature type="compositionally biased region" description="Polar residues" evidence="2">
    <location>
        <begin position="1006"/>
        <end position="1022"/>
    </location>
</feature>
<reference evidence="5 6" key="1">
    <citation type="submission" date="2019-06" db="EMBL/GenBank/DDBJ databases">
        <title>Draft genome sequence of the filamentous fungus Phialemoniopsis curvata isolated from diesel fuel.</title>
        <authorList>
            <person name="Varaljay V.A."/>
            <person name="Lyon W.J."/>
            <person name="Crouch A.L."/>
            <person name="Drake C.E."/>
            <person name="Hollomon J.M."/>
            <person name="Nadeau L.J."/>
            <person name="Nunn H.S."/>
            <person name="Stevenson B.S."/>
            <person name="Bojanowski C.L."/>
            <person name="Crookes-Goodson W.J."/>
        </authorList>
    </citation>
    <scope>NUCLEOTIDE SEQUENCE [LARGE SCALE GENOMIC DNA]</scope>
    <source>
        <strain evidence="5 6">D216</strain>
    </source>
</reference>
<dbReference type="InParanoid" id="A0A507BKD8"/>
<dbReference type="SUPFAM" id="SSF53756">
    <property type="entry name" value="UDP-Glycosyltransferase/glycogen phosphorylase"/>
    <property type="match status" value="1"/>
</dbReference>
<feature type="compositionally biased region" description="Polar residues" evidence="2">
    <location>
        <begin position="715"/>
        <end position="736"/>
    </location>
</feature>
<dbReference type="STRING" id="1093900.A0A507BKD8"/>
<dbReference type="OrthoDB" id="5835829at2759"/>
<keyword evidence="1" id="KW-0808">Transferase</keyword>
<feature type="region of interest" description="Disordered" evidence="2">
    <location>
        <begin position="971"/>
        <end position="1022"/>
    </location>
</feature>
<feature type="compositionally biased region" description="Low complexity" evidence="2">
    <location>
        <begin position="745"/>
        <end position="765"/>
    </location>
</feature>
<dbReference type="Pfam" id="PF03033">
    <property type="entry name" value="Glyco_transf_28"/>
    <property type="match status" value="1"/>
</dbReference>
<feature type="domain" description="Erythromycin biosynthesis protein CIII-like C-terminal" evidence="4">
    <location>
        <begin position="460"/>
        <end position="560"/>
    </location>
</feature>
<dbReference type="InterPro" id="IPR010610">
    <property type="entry name" value="EryCIII-like_C"/>
</dbReference>
<protein>
    <submittedName>
        <fullName evidence="5">Uncharacterized protein</fullName>
    </submittedName>
</protein>
<feature type="region of interest" description="Disordered" evidence="2">
    <location>
        <begin position="1166"/>
        <end position="1359"/>
    </location>
</feature>
<feature type="compositionally biased region" description="Gly residues" evidence="2">
    <location>
        <begin position="1322"/>
        <end position="1347"/>
    </location>
</feature>
<dbReference type="FunFam" id="3.40.50.2000:FF:000100">
    <property type="entry name" value="Glycosyltransferase family 1 protein"/>
    <property type="match status" value="1"/>
</dbReference>
<feature type="region of interest" description="Disordered" evidence="2">
    <location>
        <begin position="1142"/>
        <end position="1161"/>
    </location>
</feature>
<dbReference type="InterPro" id="IPR002213">
    <property type="entry name" value="UDP_glucos_trans"/>
</dbReference>
<dbReference type="InterPro" id="IPR050426">
    <property type="entry name" value="Glycosyltransferase_28"/>
</dbReference>
<sequence length="1359" mass="146465">MTAAPLTGGTDSREDDADSHRALVTDGFDLPPDLGGHSEAPPAYSEQYDQIQLEQSGFAAGAVVTGDGRVNININQTSRKFSDLLTPALQSQVYPPEKTAIQSLPPPYIPPSLGGRPGQTPPPKLNVVIQIVGSRGDVQPFVALGKVLQETYGHRVRLATHATFQKFVEENGLEFFSIGGDPAELMAFMVKNPGLMPGFDALKSGEVTKRRTGIEQIILGCWRSCFETGTGLGPPPKPHKRNEPLDERSFTLPTTTDDRPFVADVIIANPPSFAHIHIAEKLGIPLHMMFTMPWSPTRAFPHPLANIQSTNTDVVMTNFVSYAMVEMMTWQGLGDVINRFRTNVLDLEPMSLIWAPGILSRLHVPTTYCWSPALIPKPNDWSREISIAGFYFLNLASNYTPEPDLAAFLAAGPPPVYIGFGSIVVEDPNKLTRMIFDAIQATGVRALVSKGWGGIGADSVGIPDGVFMLGNCPHDWLFQHVSAVVHHGGAGTSAAGIKLGKPTVVVPFFGDQPFWGAMIARAGAGPNPIPYAELTAEKLAGAIQECLKPEIQAKAQELGEKIREEKGTDVGGKSFHEFLDLEAMRCSIAPSRVAVWRVRRTQIRLSALAAAVLVKEKLIKYTDLKPYRSKEHNTDEQPWDPISAVTAALIGDVGSISMAIADFPREMFKRSVAMKDECKSKGSSSSTAREPASAVTSETASVDNAAMSGALPRSDSVSVSDGASLSTHQSHPSLTISAPEHVSVSEPASASAAASSENLTTTTSADRPLTPSSLKGKLPSRSTSPNPGPSGLNLENALDASKGVGRIVTTGVRSPLNFCMGLARGFRNAPKLYNDDTVRPPEKVTDLASGLKLAGKEFGLGLYDGISGLVTQPIRGAEKEGAAGLIKGFGKGIGGLVFKPAAGFWSLPAYAMKGVDAQIRSFFSKSVLNYIITSRALQGMEELQSATEEEQQDIVARWGVRRKELKGFYHLKQKEKGKGKAKENDQGDDSSVTPPATPFSPDDAGTATSPQGRTSWFHTRNMSFDERRIGHSMREAWRARRSGTSSPTRSHHRTGSFYTADEHDEFEKAIRDSVRQTSRGNPEEDARVEEAIRASVLQMQRIAETSTIGSSRPSTRDDFTLYSAPSTATSVSELPTHAQVVAELPTPEQLKRGPEPVTGDITDEEYQALIEEAVRRSVMENTAQGRGRDDDDGADNEQLRRAMEESGRHQATRGHEDDEALRRAIAESQKHHQQASAAGAEADEELKRALAESEKVHKERERERTEEEIVLEYIKKQSLAEEEHRQRLEKAKGKMASKSGDGDDGEEEELRRAMEESLKTKLGGGGGGGGSGGEGSGGGAGGSGGGSSMFHPAGRAELP</sequence>
<dbReference type="EMBL" id="SKBQ01000014">
    <property type="protein sequence ID" value="TPX17160.1"/>
    <property type="molecule type" value="Genomic_DNA"/>
</dbReference>
<gene>
    <name evidence="5" type="ORF">E0L32_003278</name>
</gene>
<dbReference type="FunFam" id="3.40.50.2000:FF:000009">
    <property type="entry name" value="Sterol 3-beta-glucosyltransferase UGT80A2"/>
    <property type="match status" value="1"/>
</dbReference>
<feature type="region of interest" description="Disordered" evidence="2">
    <location>
        <begin position="1034"/>
        <end position="1055"/>
    </location>
</feature>
<evidence type="ECO:0000313" key="5">
    <source>
        <dbReference type="EMBL" id="TPX17160.1"/>
    </source>
</evidence>
<evidence type="ECO:0000259" key="4">
    <source>
        <dbReference type="Pfam" id="PF06722"/>
    </source>
</evidence>
<feature type="region of interest" description="Disordered" evidence="2">
    <location>
        <begin position="232"/>
        <end position="253"/>
    </location>
</feature>
<evidence type="ECO:0000313" key="6">
    <source>
        <dbReference type="Proteomes" id="UP000319257"/>
    </source>
</evidence>
<dbReference type="SMART" id="SM00726">
    <property type="entry name" value="UIM"/>
    <property type="match status" value="6"/>
</dbReference>
<dbReference type="Pfam" id="PF06722">
    <property type="entry name" value="EryCIII-like_C"/>
    <property type="match status" value="1"/>
</dbReference>
<comment type="caution">
    <text evidence="5">The sequence shown here is derived from an EMBL/GenBank/DDBJ whole genome shotgun (WGS) entry which is preliminary data.</text>
</comment>
<dbReference type="Gene3D" id="3.40.50.2000">
    <property type="entry name" value="Glycogen Phosphorylase B"/>
    <property type="match status" value="2"/>
</dbReference>
<dbReference type="InterPro" id="IPR004276">
    <property type="entry name" value="GlycoTrans_28_N"/>
</dbReference>
<feature type="compositionally biased region" description="Polar residues" evidence="2">
    <location>
        <begin position="681"/>
        <end position="702"/>
    </location>
</feature>
<feature type="domain" description="Glycosyltransferase family 28 N-terminal" evidence="3">
    <location>
        <begin position="127"/>
        <end position="190"/>
    </location>
</feature>
<feature type="compositionally biased region" description="Basic and acidic residues" evidence="2">
    <location>
        <begin position="1309"/>
        <end position="1319"/>
    </location>
</feature>
<name>A0A507BKD8_9PEZI</name>
<dbReference type="Proteomes" id="UP000319257">
    <property type="component" value="Unassembled WGS sequence"/>
</dbReference>
<evidence type="ECO:0000259" key="3">
    <source>
        <dbReference type="Pfam" id="PF03033"/>
    </source>
</evidence>